<sequence>MENRFENLEDMMKKMIEMKSKALAVIHRAESKRTKIMEKIMRKLMEMQSKTPPMVPIANPNQDLIGIPLDKFKGKEIGREEFDEKSSFHQKLPPRTPKRGEIGFSDEGTAIREFYCGGGVINHYERFFGQIREGRVEPWGSGHVRWMKEKWEFHPQYTEETWRDHDNHYTRGGGSYWGNNDPRVRKLKMRKIEEMKSESSISDKQAPSEDKLIKKDVNEQGKEINLQSQGDVADQNLSLVQSDPAKTSTSQEPIFSKSKNEDLKDIETKSTSKNERKIVKVSLVSTDVGISEDGNVEIETQNVVNIEFSKDKVIRRFHTNRL</sequence>
<dbReference type="Proteomes" id="UP000775213">
    <property type="component" value="Unassembled WGS sequence"/>
</dbReference>
<feature type="compositionally biased region" description="Basic and acidic residues" evidence="1">
    <location>
        <begin position="258"/>
        <end position="271"/>
    </location>
</feature>
<evidence type="ECO:0000313" key="3">
    <source>
        <dbReference type="Proteomes" id="UP000775213"/>
    </source>
</evidence>
<keyword evidence="3" id="KW-1185">Reference proteome</keyword>
<evidence type="ECO:0000256" key="1">
    <source>
        <dbReference type="SAM" id="MobiDB-lite"/>
    </source>
</evidence>
<dbReference type="AlphaFoldDB" id="A0AAV7FXV2"/>
<comment type="caution">
    <text evidence="2">The sequence shown here is derived from an EMBL/GenBank/DDBJ whole genome shotgun (WGS) entry which is preliminary data.</text>
</comment>
<gene>
    <name evidence="2" type="ORF">IEQ34_016499</name>
</gene>
<evidence type="ECO:0000313" key="2">
    <source>
        <dbReference type="EMBL" id="KAH0454575.1"/>
    </source>
</evidence>
<organism evidence="2 3">
    <name type="scientific">Dendrobium chrysotoxum</name>
    <name type="common">Orchid</name>
    <dbReference type="NCBI Taxonomy" id="161865"/>
    <lineage>
        <taxon>Eukaryota</taxon>
        <taxon>Viridiplantae</taxon>
        <taxon>Streptophyta</taxon>
        <taxon>Embryophyta</taxon>
        <taxon>Tracheophyta</taxon>
        <taxon>Spermatophyta</taxon>
        <taxon>Magnoliopsida</taxon>
        <taxon>Liliopsida</taxon>
        <taxon>Asparagales</taxon>
        <taxon>Orchidaceae</taxon>
        <taxon>Epidendroideae</taxon>
        <taxon>Malaxideae</taxon>
        <taxon>Dendrobiinae</taxon>
        <taxon>Dendrobium</taxon>
    </lineage>
</organism>
<feature type="compositionally biased region" description="Polar residues" evidence="1">
    <location>
        <begin position="242"/>
        <end position="253"/>
    </location>
</feature>
<proteinExistence type="predicted"/>
<name>A0AAV7FXV2_DENCH</name>
<feature type="region of interest" description="Disordered" evidence="1">
    <location>
        <begin position="242"/>
        <end position="271"/>
    </location>
</feature>
<reference evidence="2 3" key="1">
    <citation type="journal article" date="2021" name="Hortic Res">
        <title>Chromosome-scale assembly of the Dendrobium chrysotoxum genome enhances the understanding of orchid evolution.</title>
        <authorList>
            <person name="Zhang Y."/>
            <person name="Zhang G.Q."/>
            <person name="Zhang D."/>
            <person name="Liu X.D."/>
            <person name="Xu X.Y."/>
            <person name="Sun W.H."/>
            <person name="Yu X."/>
            <person name="Zhu X."/>
            <person name="Wang Z.W."/>
            <person name="Zhao X."/>
            <person name="Zhong W.Y."/>
            <person name="Chen H."/>
            <person name="Yin W.L."/>
            <person name="Huang T."/>
            <person name="Niu S.C."/>
            <person name="Liu Z.J."/>
        </authorList>
    </citation>
    <scope>NUCLEOTIDE SEQUENCE [LARGE SCALE GENOMIC DNA]</scope>
    <source>
        <strain evidence="2">Lindl</strain>
    </source>
</reference>
<protein>
    <submittedName>
        <fullName evidence="2">Uncharacterized protein</fullName>
    </submittedName>
</protein>
<accession>A0AAV7FXV2</accession>
<dbReference type="EMBL" id="JAGFBR010000015">
    <property type="protein sequence ID" value="KAH0454575.1"/>
    <property type="molecule type" value="Genomic_DNA"/>
</dbReference>